<dbReference type="InterPro" id="IPR027417">
    <property type="entry name" value="P-loop_NTPase"/>
</dbReference>
<dbReference type="EMBL" id="CP002820">
    <property type="protein sequence ID" value="AEG71176.1"/>
    <property type="molecule type" value="Genomic_DNA"/>
</dbReference>
<keyword evidence="1" id="KW-0614">Plasmid</keyword>
<reference evidence="1 2" key="1">
    <citation type="journal article" date="2011" name="J. Bacteriol.">
        <title>Complete genome sequence of the plant pathogen Ralstonia solanacearum strain Po82.</title>
        <authorList>
            <person name="Xu J."/>
            <person name="Zheng H.J."/>
            <person name="Liu L."/>
            <person name="Pan Z.C."/>
            <person name="Prior P."/>
            <person name="Tang B."/>
            <person name="Xu J.S."/>
            <person name="Zhang H."/>
            <person name="Tian Q."/>
            <person name="Zhang L.Q."/>
            <person name="Feng J."/>
        </authorList>
    </citation>
    <scope>NUCLEOTIDE SEQUENCE [LARGE SCALE GENOMIC DNA]</scope>
    <source>
        <strain evidence="2">Po82</strain>
    </source>
</reference>
<name>F6G9U1_RALS8</name>
<proteinExistence type="predicted"/>
<accession>F6G9U1</accession>
<dbReference type="Pfam" id="PF13481">
    <property type="entry name" value="AAA_25"/>
    <property type="match status" value="1"/>
</dbReference>
<dbReference type="AlphaFoldDB" id="F6G9U1"/>
<sequence length="44" mass="4683">MQVVRADEVESVASDWHMPGWLPESELVILGGDGGAGKTQIAMD</sequence>
<protein>
    <submittedName>
        <fullName evidence="1">Uncharacterized protein</fullName>
    </submittedName>
</protein>
<evidence type="ECO:0000313" key="2">
    <source>
        <dbReference type="Proteomes" id="UP000007953"/>
    </source>
</evidence>
<dbReference type="Gene3D" id="3.40.50.300">
    <property type="entry name" value="P-loop containing nucleotide triphosphate hydrolases"/>
    <property type="match status" value="1"/>
</dbReference>
<dbReference type="Proteomes" id="UP000007953">
    <property type="component" value="Plasmid megaplasmid"/>
</dbReference>
<geneLocation type="plasmid" evidence="2"/>
<evidence type="ECO:0000313" key="1">
    <source>
        <dbReference type="EMBL" id="AEG71176.1"/>
    </source>
</evidence>
<gene>
    <name evidence="1" type="ordered locus">RSPO_m00537</name>
</gene>
<dbReference type="HOGENOM" id="CLU_3221116_0_0_4"/>
<dbReference type="KEGG" id="rsn:RSPO_m00537"/>
<organism evidence="1 2">
    <name type="scientific">Ralstonia solanacearum (strain Po82)</name>
    <dbReference type="NCBI Taxonomy" id="1031711"/>
    <lineage>
        <taxon>Bacteria</taxon>
        <taxon>Pseudomonadati</taxon>
        <taxon>Pseudomonadota</taxon>
        <taxon>Betaproteobacteria</taxon>
        <taxon>Burkholderiales</taxon>
        <taxon>Burkholderiaceae</taxon>
        <taxon>Ralstonia</taxon>
        <taxon>Ralstonia solanacearum species complex</taxon>
    </lineage>
</organism>